<dbReference type="InterPro" id="IPR029044">
    <property type="entry name" value="Nucleotide-diphossugar_trans"/>
</dbReference>
<dbReference type="OrthoDB" id="407658at2759"/>
<evidence type="ECO:0000313" key="2">
    <source>
        <dbReference type="Proteomes" id="UP000271889"/>
    </source>
</evidence>
<sequence length="319" mass="36900">MVDLDKDPRVKEKCSKNQQLFFKKHCAASEYLADTDWMLVLDADTGVVNPNHCIEEWIDDRVDLLFYERFFNWEIASGNYLVRNTEFGRKFLKAWGDWEFTQPSNWNGADNGVLQLIMLGKKLRIWKKVLKAWGDREFTQPLNWNDAAVSPLAIQILTTVMPDAKQEAENCDKIWHNATNYDTYLAYVSCVKQALGAARMWPGKLRIYRRAHGWVRDGFITTDKWCDADFMLHGWKAQTVGKDGWESPFNQNLDPTKCGVGTNGWDWIPKKHVNASVIRTELANFERYSGNTYPKPARSLMYLAMPDVGECYPDCDKDT</sequence>
<dbReference type="Proteomes" id="UP000271889">
    <property type="component" value="Unassembled WGS sequence"/>
</dbReference>
<dbReference type="PANTHER" id="PTHR31562:SF8">
    <property type="entry name" value="ALPHA-1,6-MANNOSYLTRANSFERASE"/>
    <property type="match status" value="1"/>
</dbReference>
<dbReference type="PANTHER" id="PTHR31562">
    <property type="entry name" value="PROTEIN CBG18972"/>
    <property type="match status" value="1"/>
</dbReference>
<gene>
    <name evidence="1" type="ORF">CGOC_LOCUS1105</name>
</gene>
<proteinExistence type="predicted"/>
<keyword evidence="2" id="KW-1185">Reference proteome</keyword>
<evidence type="ECO:0000313" key="1">
    <source>
        <dbReference type="EMBL" id="VDK47757.1"/>
    </source>
</evidence>
<accession>A0A3P6QP79</accession>
<organism evidence="1 2">
    <name type="scientific">Cylicostephanus goldi</name>
    <name type="common">Nematode worm</name>
    <dbReference type="NCBI Taxonomy" id="71465"/>
    <lineage>
        <taxon>Eukaryota</taxon>
        <taxon>Metazoa</taxon>
        <taxon>Ecdysozoa</taxon>
        <taxon>Nematoda</taxon>
        <taxon>Chromadorea</taxon>
        <taxon>Rhabditida</taxon>
        <taxon>Rhabditina</taxon>
        <taxon>Rhabditomorpha</taxon>
        <taxon>Strongyloidea</taxon>
        <taxon>Strongylidae</taxon>
        <taxon>Cylicostephanus</taxon>
    </lineage>
</organism>
<dbReference type="EMBL" id="UYRV01001910">
    <property type="protein sequence ID" value="VDK47757.1"/>
    <property type="molecule type" value="Genomic_DNA"/>
</dbReference>
<protein>
    <recommendedName>
        <fullName evidence="3">Nucleotide-diphospho-sugar transferase domain-containing protein</fullName>
    </recommendedName>
</protein>
<reference evidence="1 2" key="1">
    <citation type="submission" date="2018-11" db="EMBL/GenBank/DDBJ databases">
        <authorList>
            <consortium name="Pathogen Informatics"/>
        </authorList>
    </citation>
    <scope>NUCLEOTIDE SEQUENCE [LARGE SCALE GENOMIC DNA]</scope>
</reference>
<dbReference type="InterPro" id="IPR004988">
    <property type="entry name" value="DUF273"/>
</dbReference>
<evidence type="ECO:0008006" key="3">
    <source>
        <dbReference type="Google" id="ProtNLM"/>
    </source>
</evidence>
<dbReference type="Pfam" id="PF03314">
    <property type="entry name" value="DUF273"/>
    <property type="match status" value="2"/>
</dbReference>
<dbReference type="AlphaFoldDB" id="A0A3P6QP79"/>
<name>A0A3P6QP79_CYLGO</name>
<dbReference type="Gene3D" id="3.90.550.10">
    <property type="entry name" value="Spore Coat Polysaccharide Biosynthesis Protein SpsA, Chain A"/>
    <property type="match status" value="1"/>
</dbReference>